<dbReference type="OrthoDB" id="9815130at2"/>
<dbReference type="InterPro" id="IPR024909">
    <property type="entry name" value="Cys-tRNA/MSH_ligase"/>
</dbReference>
<keyword evidence="10 13" id="KW-0648">Protein biosynthesis</keyword>
<evidence type="ECO:0000256" key="10">
    <source>
        <dbReference type="ARBA" id="ARBA00022917"/>
    </source>
</evidence>
<evidence type="ECO:0000256" key="2">
    <source>
        <dbReference type="ARBA" id="ARBA00005594"/>
    </source>
</evidence>
<evidence type="ECO:0000256" key="7">
    <source>
        <dbReference type="ARBA" id="ARBA00022741"/>
    </source>
</evidence>
<dbReference type="PANTHER" id="PTHR10890:SF3">
    <property type="entry name" value="CYSTEINE--TRNA LIGASE, CYTOPLASMIC"/>
    <property type="match status" value="1"/>
</dbReference>
<dbReference type="EMBL" id="FNQE01000028">
    <property type="protein sequence ID" value="SDZ25502.1"/>
    <property type="molecule type" value="Genomic_DNA"/>
</dbReference>
<evidence type="ECO:0000256" key="5">
    <source>
        <dbReference type="ARBA" id="ARBA00022598"/>
    </source>
</evidence>
<dbReference type="GO" id="GO:0005829">
    <property type="term" value="C:cytosol"/>
    <property type="evidence" value="ECO:0007669"/>
    <property type="project" value="TreeGrafter"/>
</dbReference>
<dbReference type="SUPFAM" id="SSF47323">
    <property type="entry name" value="Anticodon-binding domain of a subclass of class I aminoacyl-tRNA synthetases"/>
    <property type="match status" value="1"/>
</dbReference>
<dbReference type="InterPro" id="IPR014729">
    <property type="entry name" value="Rossmann-like_a/b/a_fold"/>
</dbReference>
<feature type="binding site" evidence="13">
    <location>
        <position position="27"/>
    </location>
    <ligand>
        <name>Zn(2+)</name>
        <dbReference type="ChEBI" id="CHEBI:29105"/>
    </ligand>
</feature>
<keyword evidence="9 13" id="KW-0067">ATP-binding</keyword>
<dbReference type="PRINTS" id="PR00983">
    <property type="entry name" value="TRNASYNTHCYS"/>
</dbReference>
<evidence type="ECO:0000256" key="9">
    <source>
        <dbReference type="ARBA" id="ARBA00022840"/>
    </source>
</evidence>
<comment type="similarity">
    <text evidence="2 13">Belongs to the class-I aminoacyl-tRNA synthetase family.</text>
</comment>
<dbReference type="Pfam" id="PF01406">
    <property type="entry name" value="tRNA-synt_1e"/>
    <property type="match status" value="1"/>
</dbReference>
<dbReference type="InterPro" id="IPR032678">
    <property type="entry name" value="tRNA-synt_1_cat_dom"/>
</dbReference>
<keyword evidence="8 13" id="KW-0862">Zinc</keyword>
<comment type="subunit">
    <text evidence="3 13">Monomer.</text>
</comment>
<dbReference type="InterPro" id="IPR015803">
    <property type="entry name" value="Cys-tRNA-ligase"/>
</dbReference>
<evidence type="ECO:0000256" key="12">
    <source>
        <dbReference type="ARBA" id="ARBA00047398"/>
    </source>
</evidence>
<dbReference type="Pfam" id="PF09190">
    <property type="entry name" value="DALR_2"/>
    <property type="match status" value="1"/>
</dbReference>
<dbReference type="GO" id="GO:0008270">
    <property type="term" value="F:zinc ion binding"/>
    <property type="evidence" value="ECO:0007669"/>
    <property type="project" value="UniProtKB-UniRule"/>
</dbReference>
<dbReference type="PANTHER" id="PTHR10890">
    <property type="entry name" value="CYSTEINYL-TRNA SYNTHETASE"/>
    <property type="match status" value="1"/>
</dbReference>
<keyword evidence="16" id="KW-1185">Reference proteome</keyword>
<feature type="domain" description="Cysteinyl-tRNA synthetase class Ia DALR" evidence="14">
    <location>
        <begin position="354"/>
        <end position="416"/>
    </location>
</feature>
<sequence length="466" mass="54081">MKLYNTLTRKKEEFIPLKQDKVTIYVCGPTVYNYIHVGNARPLVVFDVLRRYLEYKGYEVEYLVNFTDIDDKLINKAKEEGGTVKDIAEKFIDEFLIDAKGLLLKEESTNHPKATEHIEEIVDFIQGLVDKGYAYSVQGDVYFDITRLDDYGKLSKKNIDDLVSGARVEVSVVKRNPMDFTLWKSAKPGEPSWESPWGAGRPGWHIECSAMAKKYLGNTIDIHAGGEDLQFPHHENEIAQSESLTGEPFANYWLHNAMINVENQKMSKSMMNFFTVREISREFDLEILRFFILSAHYRKPVNFSRELVEQAQNGLERLYNGKNNLEYLMNICEEKELNHEALEIKENILELKKKFIDSMEDDINTADAISVLFEIVKEVNTKLNPESPKELTELIYHILLELSQILGILNKKDELLDEEIAELIEKRTEARKNKDFKLADEIRDNLKEKGIILEDTKEGIKWKRVR</sequence>
<dbReference type="GO" id="GO:0005524">
    <property type="term" value="F:ATP binding"/>
    <property type="evidence" value="ECO:0007669"/>
    <property type="project" value="UniProtKB-UniRule"/>
</dbReference>
<evidence type="ECO:0000259" key="14">
    <source>
        <dbReference type="SMART" id="SM00840"/>
    </source>
</evidence>
<organism evidence="15 16">
    <name type="scientific">Proteiniborus ethanoligenes</name>
    <dbReference type="NCBI Taxonomy" id="415015"/>
    <lineage>
        <taxon>Bacteria</taxon>
        <taxon>Bacillati</taxon>
        <taxon>Bacillota</taxon>
        <taxon>Clostridia</taxon>
        <taxon>Eubacteriales</taxon>
        <taxon>Proteiniborus</taxon>
    </lineage>
</organism>
<gene>
    <name evidence="13" type="primary">cysS</name>
    <name evidence="15" type="ORF">SAMN05660462_02385</name>
</gene>
<dbReference type="InterPro" id="IPR015273">
    <property type="entry name" value="Cys-tRNA-synt_Ia_DALR"/>
</dbReference>
<dbReference type="SUPFAM" id="SSF52374">
    <property type="entry name" value="Nucleotidylyl transferase"/>
    <property type="match status" value="1"/>
</dbReference>
<feature type="binding site" evidence="13">
    <location>
        <position position="268"/>
    </location>
    <ligand>
        <name>ATP</name>
        <dbReference type="ChEBI" id="CHEBI:30616"/>
    </ligand>
</feature>
<keyword evidence="5 13" id="KW-0436">Ligase</keyword>
<evidence type="ECO:0000256" key="6">
    <source>
        <dbReference type="ARBA" id="ARBA00022723"/>
    </source>
</evidence>
<dbReference type="GO" id="GO:0006423">
    <property type="term" value="P:cysteinyl-tRNA aminoacylation"/>
    <property type="evidence" value="ECO:0007669"/>
    <property type="project" value="UniProtKB-UniRule"/>
</dbReference>
<keyword evidence="6 13" id="KW-0479">Metal-binding</keyword>
<evidence type="ECO:0000313" key="16">
    <source>
        <dbReference type="Proteomes" id="UP000198625"/>
    </source>
</evidence>
<comment type="catalytic activity">
    <reaction evidence="12 13">
        <text>tRNA(Cys) + L-cysteine + ATP = L-cysteinyl-tRNA(Cys) + AMP + diphosphate</text>
        <dbReference type="Rhea" id="RHEA:17773"/>
        <dbReference type="Rhea" id="RHEA-COMP:9661"/>
        <dbReference type="Rhea" id="RHEA-COMP:9679"/>
        <dbReference type="ChEBI" id="CHEBI:30616"/>
        <dbReference type="ChEBI" id="CHEBI:33019"/>
        <dbReference type="ChEBI" id="CHEBI:35235"/>
        <dbReference type="ChEBI" id="CHEBI:78442"/>
        <dbReference type="ChEBI" id="CHEBI:78517"/>
        <dbReference type="ChEBI" id="CHEBI:456215"/>
        <dbReference type="EC" id="6.1.1.16"/>
    </reaction>
</comment>
<keyword evidence="7 13" id="KW-0547">Nucleotide-binding</keyword>
<accession>A0A1H3RI70</accession>
<evidence type="ECO:0000256" key="3">
    <source>
        <dbReference type="ARBA" id="ARBA00011245"/>
    </source>
</evidence>
<comment type="subcellular location">
    <subcellularLocation>
        <location evidence="1 13">Cytoplasm</location>
    </subcellularLocation>
</comment>
<keyword evidence="11 13" id="KW-0030">Aminoacyl-tRNA synthetase</keyword>
<dbReference type="SMART" id="SM00840">
    <property type="entry name" value="DALR_2"/>
    <property type="match status" value="1"/>
</dbReference>
<evidence type="ECO:0000313" key="15">
    <source>
        <dbReference type="EMBL" id="SDZ25502.1"/>
    </source>
</evidence>
<dbReference type="InterPro" id="IPR056411">
    <property type="entry name" value="CysS_C"/>
</dbReference>
<dbReference type="Gene3D" id="3.40.50.620">
    <property type="entry name" value="HUPs"/>
    <property type="match status" value="1"/>
</dbReference>
<dbReference type="AlphaFoldDB" id="A0A1H3RI70"/>
<evidence type="ECO:0000256" key="4">
    <source>
        <dbReference type="ARBA" id="ARBA00022490"/>
    </source>
</evidence>
<name>A0A1H3RI70_9FIRM</name>
<evidence type="ECO:0000256" key="1">
    <source>
        <dbReference type="ARBA" id="ARBA00004496"/>
    </source>
</evidence>
<feature type="binding site" evidence="13">
    <location>
        <position position="237"/>
    </location>
    <ligand>
        <name>Zn(2+)</name>
        <dbReference type="ChEBI" id="CHEBI:29105"/>
    </ligand>
</feature>
<evidence type="ECO:0000256" key="11">
    <source>
        <dbReference type="ARBA" id="ARBA00023146"/>
    </source>
</evidence>
<evidence type="ECO:0000256" key="13">
    <source>
        <dbReference type="HAMAP-Rule" id="MF_00041"/>
    </source>
</evidence>
<comment type="cofactor">
    <cofactor evidence="13">
        <name>Zn(2+)</name>
        <dbReference type="ChEBI" id="CHEBI:29105"/>
    </cofactor>
    <text evidence="13">Binds 1 zinc ion per subunit.</text>
</comment>
<reference evidence="15 16" key="1">
    <citation type="submission" date="2016-10" db="EMBL/GenBank/DDBJ databases">
        <authorList>
            <person name="de Groot N.N."/>
        </authorList>
    </citation>
    <scope>NUCLEOTIDE SEQUENCE [LARGE SCALE GENOMIC DNA]</scope>
    <source>
        <strain evidence="15 16">DSM 21650</strain>
    </source>
</reference>
<protein>
    <recommendedName>
        <fullName evidence="13">Cysteine--tRNA ligase</fullName>
        <ecNumber evidence="13">6.1.1.16</ecNumber>
    </recommendedName>
    <alternativeName>
        <fullName evidence="13">Cysteinyl-tRNA synthetase</fullName>
        <shortName evidence="13">CysRS</shortName>
    </alternativeName>
</protein>
<dbReference type="FunFam" id="3.40.50.620:FF:000009">
    <property type="entry name" value="Cysteine--tRNA ligase"/>
    <property type="match status" value="1"/>
</dbReference>
<dbReference type="Proteomes" id="UP000198625">
    <property type="component" value="Unassembled WGS sequence"/>
</dbReference>
<feature type="binding site" evidence="13">
    <location>
        <position position="208"/>
    </location>
    <ligand>
        <name>Zn(2+)</name>
        <dbReference type="ChEBI" id="CHEBI:29105"/>
    </ligand>
</feature>
<dbReference type="NCBIfam" id="TIGR00435">
    <property type="entry name" value="cysS"/>
    <property type="match status" value="1"/>
</dbReference>
<feature type="short sequence motif" description="'KMSKS' region" evidence="13">
    <location>
        <begin position="265"/>
        <end position="269"/>
    </location>
</feature>
<dbReference type="InterPro" id="IPR009080">
    <property type="entry name" value="tRNAsynth_Ia_anticodon-bd"/>
</dbReference>
<dbReference type="Gene3D" id="1.20.120.1910">
    <property type="entry name" value="Cysteine-tRNA ligase, C-terminal anti-codon recognition domain"/>
    <property type="match status" value="1"/>
</dbReference>
<dbReference type="STRING" id="415015.SAMN05660462_02385"/>
<dbReference type="Pfam" id="PF23493">
    <property type="entry name" value="CysS_C"/>
    <property type="match status" value="1"/>
</dbReference>
<dbReference type="CDD" id="cd00672">
    <property type="entry name" value="CysRS_core"/>
    <property type="match status" value="1"/>
</dbReference>
<keyword evidence="4 13" id="KW-0963">Cytoplasm</keyword>
<proteinExistence type="inferred from homology"/>
<dbReference type="RefSeq" id="WP_091731579.1">
    <property type="nucleotide sequence ID" value="NZ_FNQE01000028.1"/>
</dbReference>
<feature type="short sequence motif" description="'HIGH' region" evidence="13">
    <location>
        <begin position="29"/>
        <end position="39"/>
    </location>
</feature>
<dbReference type="HAMAP" id="MF_00041">
    <property type="entry name" value="Cys_tRNA_synth"/>
    <property type="match status" value="1"/>
</dbReference>
<dbReference type="EC" id="6.1.1.16" evidence="13"/>
<evidence type="ECO:0000256" key="8">
    <source>
        <dbReference type="ARBA" id="ARBA00022833"/>
    </source>
</evidence>
<feature type="binding site" evidence="13">
    <location>
        <position position="233"/>
    </location>
    <ligand>
        <name>Zn(2+)</name>
        <dbReference type="ChEBI" id="CHEBI:29105"/>
    </ligand>
</feature>
<dbReference type="GO" id="GO:0004817">
    <property type="term" value="F:cysteine-tRNA ligase activity"/>
    <property type="evidence" value="ECO:0007669"/>
    <property type="project" value="UniProtKB-UniRule"/>
</dbReference>